<accession>A0ACD1H2L9</accession>
<proteinExistence type="predicted"/>
<reference evidence="1" key="1">
    <citation type="submission" date="2018-02" db="EMBL/GenBank/DDBJ databases">
        <title>The genomes of Aspergillus section Nigri reveals drivers in fungal speciation.</title>
        <authorList>
            <consortium name="DOE Joint Genome Institute"/>
            <person name="Vesth T.C."/>
            <person name="Nybo J."/>
            <person name="Theobald S."/>
            <person name="Brandl J."/>
            <person name="Frisvad J.C."/>
            <person name="Nielsen K.F."/>
            <person name="Lyhne E.K."/>
            <person name="Kogle M.E."/>
            <person name="Kuo A."/>
            <person name="Riley R."/>
            <person name="Clum A."/>
            <person name="Nolan M."/>
            <person name="Lipzen A."/>
            <person name="Salamov A."/>
            <person name="Henrissat B."/>
            <person name="Wiebenga A."/>
            <person name="De vries R.P."/>
            <person name="Grigoriev I.V."/>
            <person name="Mortensen U.H."/>
            <person name="Andersen M.R."/>
            <person name="Baker S.E."/>
        </authorList>
    </citation>
    <scope>NUCLEOTIDE SEQUENCE</scope>
    <source>
        <strain evidence="1">CBS 121060</strain>
    </source>
</reference>
<keyword evidence="2" id="KW-1185">Reference proteome</keyword>
<gene>
    <name evidence="1" type="ORF">BO66DRAFT_393547</name>
</gene>
<dbReference type="Proteomes" id="UP000249661">
    <property type="component" value="Unassembled WGS sequence"/>
</dbReference>
<dbReference type="EMBL" id="KZ824971">
    <property type="protein sequence ID" value="RAH67837.1"/>
    <property type="molecule type" value="Genomic_DNA"/>
</dbReference>
<sequence>MPAYTQLPRTLLGYSIHVGYTLPTTLAAEVSGAVQVEVHKYFEVLSPRLYFPWVLRMLQQLVEPSKVRNL</sequence>
<protein>
    <submittedName>
        <fullName evidence="1">Uncharacterized protein</fullName>
    </submittedName>
</protein>
<organism evidence="1 2">
    <name type="scientific">Aspergillus aculeatinus CBS 121060</name>
    <dbReference type="NCBI Taxonomy" id="1448322"/>
    <lineage>
        <taxon>Eukaryota</taxon>
        <taxon>Fungi</taxon>
        <taxon>Dikarya</taxon>
        <taxon>Ascomycota</taxon>
        <taxon>Pezizomycotina</taxon>
        <taxon>Eurotiomycetes</taxon>
        <taxon>Eurotiomycetidae</taxon>
        <taxon>Eurotiales</taxon>
        <taxon>Aspergillaceae</taxon>
        <taxon>Aspergillus</taxon>
        <taxon>Aspergillus subgen. Circumdati</taxon>
    </lineage>
</organism>
<name>A0ACD1H2L9_9EURO</name>
<evidence type="ECO:0000313" key="2">
    <source>
        <dbReference type="Proteomes" id="UP000249661"/>
    </source>
</evidence>
<evidence type="ECO:0000313" key="1">
    <source>
        <dbReference type="EMBL" id="RAH67837.1"/>
    </source>
</evidence>